<dbReference type="Gene3D" id="2.40.70.10">
    <property type="entry name" value="Acid Proteases"/>
    <property type="match status" value="1"/>
</dbReference>
<dbReference type="Pfam" id="PF13975">
    <property type="entry name" value="gag-asp_proteas"/>
    <property type="match status" value="1"/>
</dbReference>
<dbReference type="NCBIfam" id="TIGR02281">
    <property type="entry name" value="clan_AA_DTGA"/>
    <property type="match status" value="1"/>
</dbReference>
<keyword evidence="3" id="KW-1185">Reference proteome</keyword>
<sequence length="225" mass="24612">MLGYLLLLVAGVLLLRWLVVGDWLPGGDAALSQLGYLLLISAMVASWLVQRQGRMGVLLRQVAGWLGVVCLLVLMYGYRHELGGVKARFLATLMPGRAVAQQSAGQVQIVASQGGHFRVMLTINGEPIPFLVDTGASAIVLAPQVLSRLGLDRRKLRFTQPFQTANGQVFNAPVILQDVQLGDLHLQRVPAVVNQTAMDNSLLGMSFFKRLKSYRVDAGVMTLYW</sequence>
<name>A0LAI0_MAGMM</name>
<organism evidence="2 3">
    <name type="scientific">Magnetococcus marinus (strain ATCC BAA-1437 / JCM 17883 / MC-1)</name>
    <dbReference type="NCBI Taxonomy" id="156889"/>
    <lineage>
        <taxon>Bacteria</taxon>
        <taxon>Pseudomonadati</taxon>
        <taxon>Pseudomonadota</taxon>
        <taxon>Magnetococcia</taxon>
        <taxon>Magnetococcales</taxon>
        <taxon>Magnetococcaceae</taxon>
        <taxon>Magnetococcus</taxon>
    </lineage>
</organism>
<dbReference type="MEROPS" id="A32.002"/>
<dbReference type="InterPro" id="IPR034122">
    <property type="entry name" value="Retropepsin-like_bacterial"/>
</dbReference>
<dbReference type="KEGG" id="mgm:Mmc1_2473"/>
<dbReference type="HOGENOM" id="CLU_099411_0_1_5"/>
<dbReference type="RefSeq" id="WP_011714092.1">
    <property type="nucleotide sequence ID" value="NC_008576.1"/>
</dbReference>
<keyword evidence="1" id="KW-0472">Membrane</keyword>
<dbReference type="GO" id="GO:0006508">
    <property type="term" value="P:proteolysis"/>
    <property type="evidence" value="ECO:0007669"/>
    <property type="project" value="InterPro"/>
</dbReference>
<evidence type="ECO:0000256" key="1">
    <source>
        <dbReference type="SAM" id="Phobius"/>
    </source>
</evidence>
<dbReference type="OrthoDB" id="7595324at2"/>
<dbReference type="InterPro" id="IPR001969">
    <property type="entry name" value="Aspartic_peptidase_AS"/>
</dbReference>
<reference evidence="2 3" key="2">
    <citation type="journal article" date="2012" name="Int. J. Syst. Evol. Microbiol.">
        <title>Magnetococcus marinus gen. nov., sp. nov., a marine, magnetotactic bacterium that represents a novel lineage (Magnetococcaceae fam. nov.; Magnetococcales ord. nov.) at the base of the Alphaproteobacteria.</title>
        <authorList>
            <person name="Bazylinski D.A."/>
            <person name="Williams T.J."/>
            <person name="Lefevre C.T."/>
            <person name="Berg R.J."/>
            <person name="Zhang C.L."/>
            <person name="Bowser S.S."/>
            <person name="Dean A.J."/>
            <person name="Beveridge T.J."/>
        </authorList>
    </citation>
    <scope>NUCLEOTIDE SEQUENCE [LARGE SCALE GENOMIC DNA]</scope>
    <source>
        <strain evidence="3">ATCC BAA-1437 / JCM 17883 / MC-1</strain>
    </source>
</reference>
<evidence type="ECO:0000313" key="2">
    <source>
        <dbReference type="EMBL" id="ABK44973.1"/>
    </source>
</evidence>
<dbReference type="InterPro" id="IPR021109">
    <property type="entry name" value="Peptidase_aspartic_dom_sf"/>
</dbReference>
<keyword evidence="1" id="KW-0812">Transmembrane</keyword>
<reference evidence="3" key="1">
    <citation type="journal article" date="2009" name="Appl. Environ. Microbiol.">
        <title>Complete genome sequence of the chemolithoautotrophic marine magnetotactic coccus strain MC-1.</title>
        <authorList>
            <person name="Schubbe S."/>
            <person name="Williams T.J."/>
            <person name="Xie G."/>
            <person name="Kiss H.E."/>
            <person name="Brettin T.S."/>
            <person name="Martinez D."/>
            <person name="Ross C.A."/>
            <person name="Schuler D."/>
            <person name="Cox B.L."/>
            <person name="Nealson K.H."/>
            <person name="Bazylinski D.A."/>
        </authorList>
    </citation>
    <scope>NUCLEOTIDE SEQUENCE [LARGE SCALE GENOMIC DNA]</scope>
    <source>
        <strain evidence="3">ATCC BAA-1437 / JCM 17883 / MC-1</strain>
    </source>
</reference>
<protein>
    <submittedName>
        <fullName evidence="2">Conserved hypothetical 25.1 kDa protein in CobV 5'region (Orf1)</fullName>
    </submittedName>
</protein>
<dbReference type="SUPFAM" id="SSF50630">
    <property type="entry name" value="Acid proteases"/>
    <property type="match status" value="1"/>
</dbReference>
<dbReference type="InterPro" id="IPR011969">
    <property type="entry name" value="Clan_AA_Asp_peptidase_C"/>
</dbReference>
<evidence type="ECO:0000313" key="3">
    <source>
        <dbReference type="Proteomes" id="UP000002586"/>
    </source>
</evidence>
<feature type="transmembrane region" description="Helical" evidence="1">
    <location>
        <begin position="31"/>
        <end position="50"/>
    </location>
</feature>
<dbReference type="GO" id="GO:0004190">
    <property type="term" value="F:aspartic-type endopeptidase activity"/>
    <property type="evidence" value="ECO:0007669"/>
    <property type="project" value="InterPro"/>
</dbReference>
<dbReference type="CDD" id="cd05483">
    <property type="entry name" value="retropepsin_like_bacteria"/>
    <property type="match status" value="1"/>
</dbReference>
<dbReference type="EMBL" id="CP000471">
    <property type="protein sequence ID" value="ABK44973.1"/>
    <property type="molecule type" value="Genomic_DNA"/>
</dbReference>
<keyword evidence="1" id="KW-1133">Transmembrane helix</keyword>
<dbReference type="eggNOG" id="COG3577">
    <property type="taxonomic scope" value="Bacteria"/>
</dbReference>
<dbReference type="AlphaFoldDB" id="A0LAI0"/>
<accession>A0LAI0</accession>
<dbReference type="STRING" id="156889.Mmc1_2473"/>
<dbReference type="Proteomes" id="UP000002586">
    <property type="component" value="Chromosome"/>
</dbReference>
<gene>
    <name evidence="2" type="ordered locus">Mmc1_2473</name>
</gene>
<proteinExistence type="predicted"/>
<dbReference type="PROSITE" id="PS00141">
    <property type="entry name" value="ASP_PROTEASE"/>
    <property type="match status" value="1"/>
</dbReference>
<feature type="transmembrane region" description="Helical" evidence="1">
    <location>
        <begin position="57"/>
        <end position="78"/>
    </location>
</feature>